<dbReference type="InterPro" id="IPR045175">
    <property type="entry name" value="M28_fam"/>
</dbReference>
<feature type="domain" description="Peptidase C-terminal archaeal/bacterial" evidence="9">
    <location>
        <begin position="440"/>
        <end position="501"/>
    </location>
</feature>
<keyword evidence="3" id="KW-0479">Metal-binding</keyword>
<dbReference type="EMBL" id="JARRAF010000025">
    <property type="protein sequence ID" value="MDK2125866.1"/>
    <property type="molecule type" value="Genomic_DNA"/>
</dbReference>
<evidence type="ECO:0000256" key="1">
    <source>
        <dbReference type="ARBA" id="ARBA00022438"/>
    </source>
</evidence>
<dbReference type="InterPro" id="IPR007484">
    <property type="entry name" value="Peptidase_M28"/>
</dbReference>
<keyword evidence="5" id="KW-0378">Hydrolase</keyword>
<accession>A0ABT7E0N5</accession>
<evidence type="ECO:0000256" key="6">
    <source>
        <dbReference type="ARBA" id="ARBA00022833"/>
    </source>
</evidence>
<dbReference type="SUPFAM" id="SSF53187">
    <property type="entry name" value="Zn-dependent exopeptidases"/>
    <property type="match status" value="1"/>
</dbReference>
<dbReference type="CDD" id="cd03879">
    <property type="entry name" value="M28_AAP"/>
    <property type="match status" value="1"/>
</dbReference>
<evidence type="ECO:0000256" key="3">
    <source>
        <dbReference type="ARBA" id="ARBA00022723"/>
    </source>
</evidence>
<feature type="signal peptide" evidence="8">
    <location>
        <begin position="1"/>
        <end position="19"/>
    </location>
</feature>
<dbReference type="Proteomes" id="UP001172778">
    <property type="component" value="Unassembled WGS sequence"/>
</dbReference>
<keyword evidence="12" id="KW-1185">Reference proteome</keyword>
<protein>
    <submittedName>
        <fullName evidence="11">M28 family metallopeptidase</fullName>
    </submittedName>
</protein>
<sequence length="521" mass="56425">MQRTLIAALLAGLFTTAHAGPTPKKVWITVGDQAFGQLQKLVPSVVAADSSHVPNGMMMADGVSSQDQVHVVEVDESVLHGLSDSIHDELHRCGGFVAHTSRQEAVRALQPANPANFTRPTYAIDNQSIVKPLLPQMQESKIGSTIVDLSKFTNRYYTTQAGVAASDWLSKQWQSLASGRSDVTVEQIAHAGWPQKSVMLTIKGQSKPEEIVVVGGHLDSIHGGTQMTETTLAPGADDDASGIASMTEAIRVMLANGYKPNRTIKFIGYSAEEVGLRGSKDIAQRFKSQNANVVGVIQLDMTNYKGSDKDIYIYTDYTDNAQNEFVANLIKTYLPELSIGYDRCGYGCSDHASWNAQGYPTSMPFEASFNSMNKKIHTAQDTFASMGNQAQHALKFSKLALSFAVELGSDGAVPPQPGGDKSEKFEGSLSQDQNKQFGPFKLAAGARLVAELNGVGDADLYLRQGAAPSRQDWDCRPYRGDAVETCSLTATSATDVYLMVDAYRDNTYSLKVSYPNGLRAR</sequence>
<feature type="region of interest" description="Disordered" evidence="7">
    <location>
        <begin position="411"/>
        <end position="430"/>
    </location>
</feature>
<proteinExistence type="predicted"/>
<dbReference type="PANTHER" id="PTHR12147:SF56">
    <property type="entry name" value="AMINOPEPTIDASE YDR415C-RELATED"/>
    <property type="match status" value="1"/>
</dbReference>
<evidence type="ECO:0000256" key="4">
    <source>
        <dbReference type="ARBA" id="ARBA00022729"/>
    </source>
</evidence>
<evidence type="ECO:0000256" key="7">
    <source>
        <dbReference type="SAM" id="MobiDB-lite"/>
    </source>
</evidence>
<feature type="domain" description="Peptidase M28" evidence="10">
    <location>
        <begin position="198"/>
        <end position="391"/>
    </location>
</feature>
<reference evidence="11" key="1">
    <citation type="submission" date="2023-03" db="EMBL/GenBank/DDBJ databases">
        <title>Chitinimonas shenzhenensis gen. nov., sp. nov., a novel member of family Burkholderiaceae isolated from activated sludge collected in Shen Zhen, China.</title>
        <authorList>
            <person name="Wang X."/>
        </authorList>
    </citation>
    <scope>NUCLEOTIDE SEQUENCE</scope>
    <source>
        <strain evidence="11">DQS-5</strain>
    </source>
</reference>
<evidence type="ECO:0000259" key="10">
    <source>
        <dbReference type="Pfam" id="PF04389"/>
    </source>
</evidence>
<gene>
    <name evidence="11" type="ORF">PZA18_17570</name>
</gene>
<dbReference type="PIRSF" id="PIRSF036685">
    <property type="entry name" value="BacLeuNPeptidase"/>
    <property type="match status" value="1"/>
</dbReference>
<dbReference type="InterPro" id="IPR012189">
    <property type="entry name" value="Pept_M28E_Ap1"/>
</dbReference>
<keyword evidence="1" id="KW-0031">Aminopeptidase</keyword>
<dbReference type="InterPro" id="IPR007280">
    <property type="entry name" value="Peptidase_C_arc/bac"/>
</dbReference>
<evidence type="ECO:0000256" key="5">
    <source>
        <dbReference type="ARBA" id="ARBA00022801"/>
    </source>
</evidence>
<dbReference type="Pfam" id="PF04389">
    <property type="entry name" value="Peptidase_M28"/>
    <property type="match status" value="1"/>
</dbReference>
<dbReference type="Pfam" id="PF04151">
    <property type="entry name" value="PPC"/>
    <property type="match status" value="1"/>
</dbReference>
<keyword evidence="4 8" id="KW-0732">Signal</keyword>
<dbReference type="PANTHER" id="PTHR12147">
    <property type="entry name" value="METALLOPEPTIDASE M28 FAMILY MEMBER"/>
    <property type="match status" value="1"/>
</dbReference>
<comment type="caution">
    <text evidence="11">The sequence shown here is derived from an EMBL/GenBank/DDBJ whole genome shotgun (WGS) entry which is preliminary data.</text>
</comment>
<evidence type="ECO:0000256" key="8">
    <source>
        <dbReference type="SAM" id="SignalP"/>
    </source>
</evidence>
<dbReference type="Gene3D" id="3.40.630.10">
    <property type="entry name" value="Zn peptidases"/>
    <property type="match status" value="1"/>
</dbReference>
<keyword evidence="2" id="KW-0645">Protease</keyword>
<feature type="chain" id="PRO_5045604944" evidence="8">
    <location>
        <begin position="20"/>
        <end position="521"/>
    </location>
</feature>
<dbReference type="Gene3D" id="2.60.120.380">
    <property type="match status" value="1"/>
</dbReference>
<name>A0ABT7E0N5_9NEIS</name>
<organism evidence="11 12">
    <name type="scientific">Parachitinimonas caeni</name>
    <dbReference type="NCBI Taxonomy" id="3031301"/>
    <lineage>
        <taxon>Bacteria</taxon>
        <taxon>Pseudomonadati</taxon>
        <taxon>Pseudomonadota</taxon>
        <taxon>Betaproteobacteria</taxon>
        <taxon>Neisseriales</taxon>
        <taxon>Chitinibacteraceae</taxon>
        <taxon>Parachitinimonas</taxon>
    </lineage>
</organism>
<evidence type="ECO:0000256" key="2">
    <source>
        <dbReference type="ARBA" id="ARBA00022670"/>
    </source>
</evidence>
<keyword evidence="6" id="KW-0862">Zinc</keyword>
<dbReference type="RefSeq" id="WP_284102178.1">
    <property type="nucleotide sequence ID" value="NZ_JARRAF010000025.1"/>
</dbReference>
<evidence type="ECO:0000313" key="11">
    <source>
        <dbReference type="EMBL" id="MDK2125866.1"/>
    </source>
</evidence>
<evidence type="ECO:0000313" key="12">
    <source>
        <dbReference type="Proteomes" id="UP001172778"/>
    </source>
</evidence>
<evidence type="ECO:0000259" key="9">
    <source>
        <dbReference type="Pfam" id="PF04151"/>
    </source>
</evidence>